<dbReference type="EMBL" id="BGPR01173685">
    <property type="protein sequence ID" value="GBM39727.1"/>
    <property type="molecule type" value="Genomic_DNA"/>
</dbReference>
<proteinExistence type="predicted"/>
<keyword evidence="2" id="KW-1185">Reference proteome</keyword>
<organism evidence="1 2">
    <name type="scientific">Araneus ventricosus</name>
    <name type="common">Orbweaver spider</name>
    <name type="synonym">Epeira ventricosa</name>
    <dbReference type="NCBI Taxonomy" id="182803"/>
    <lineage>
        <taxon>Eukaryota</taxon>
        <taxon>Metazoa</taxon>
        <taxon>Ecdysozoa</taxon>
        <taxon>Arthropoda</taxon>
        <taxon>Chelicerata</taxon>
        <taxon>Arachnida</taxon>
        <taxon>Araneae</taxon>
        <taxon>Araneomorphae</taxon>
        <taxon>Entelegynae</taxon>
        <taxon>Araneoidea</taxon>
        <taxon>Araneidae</taxon>
        <taxon>Araneus</taxon>
    </lineage>
</organism>
<comment type="caution">
    <text evidence="1">The sequence shown here is derived from an EMBL/GenBank/DDBJ whole genome shotgun (WGS) entry which is preliminary data.</text>
</comment>
<evidence type="ECO:0000313" key="1">
    <source>
        <dbReference type="EMBL" id="GBM39727.1"/>
    </source>
</evidence>
<accession>A0A4Y2FFL3</accession>
<protein>
    <submittedName>
        <fullName evidence="1">Uncharacterized protein</fullName>
    </submittedName>
</protein>
<evidence type="ECO:0000313" key="2">
    <source>
        <dbReference type="Proteomes" id="UP000499080"/>
    </source>
</evidence>
<gene>
    <name evidence="1" type="ORF">AVEN_4857_1</name>
</gene>
<name>A0A4Y2FFL3_ARAVE</name>
<reference evidence="1 2" key="1">
    <citation type="journal article" date="2019" name="Sci. Rep.">
        <title>Orb-weaving spider Araneus ventricosus genome elucidates the spidroin gene catalogue.</title>
        <authorList>
            <person name="Kono N."/>
            <person name="Nakamura H."/>
            <person name="Ohtoshi R."/>
            <person name="Moran D.A.P."/>
            <person name="Shinohara A."/>
            <person name="Yoshida Y."/>
            <person name="Fujiwara M."/>
            <person name="Mori M."/>
            <person name="Tomita M."/>
            <person name="Arakawa K."/>
        </authorList>
    </citation>
    <scope>NUCLEOTIDE SEQUENCE [LARGE SCALE GENOMIC DNA]</scope>
</reference>
<dbReference type="AlphaFoldDB" id="A0A4Y2FFL3"/>
<dbReference type="Proteomes" id="UP000499080">
    <property type="component" value="Unassembled WGS sequence"/>
</dbReference>
<sequence>MLPFCAKKIEYLFIDLAKSILQTKTAETTSRMRILMCEVVDYVVRLPYHAIYRISHIVTGFDTTPTQLSSPFHLGTPYTATT</sequence>